<proteinExistence type="predicted"/>
<dbReference type="AlphaFoldDB" id="A0A0S2I112"/>
<dbReference type="Gene3D" id="2.130.10.10">
    <property type="entry name" value="YVTN repeat-like/Quinoprotein amine dehydrogenase"/>
    <property type="match status" value="1"/>
</dbReference>
<evidence type="ECO:0000313" key="3">
    <source>
        <dbReference type="Proteomes" id="UP000064893"/>
    </source>
</evidence>
<dbReference type="EMBL" id="CP013118">
    <property type="protein sequence ID" value="ALO16057.1"/>
    <property type="molecule type" value="Genomic_DNA"/>
</dbReference>
<keyword evidence="1" id="KW-1133">Transmembrane helix</keyword>
<dbReference type="OrthoDB" id="1093345at2"/>
<accession>A0A0S2I112</accession>
<evidence type="ECO:0000256" key="1">
    <source>
        <dbReference type="SAM" id="Phobius"/>
    </source>
</evidence>
<dbReference type="InterPro" id="IPR015943">
    <property type="entry name" value="WD40/YVTN_repeat-like_dom_sf"/>
</dbReference>
<feature type="transmembrane region" description="Helical" evidence="1">
    <location>
        <begin position="7"/>
        <end position="26"/>
    </location>
</feature>
<keyword evidence="1" id="KW-0472">Membrane</keyword>
<gene>
    <name evidence="2" type="ORF">L21SP5_02429</name>
</gene>
<dbReference type="SUPFAM" id="SSF50998">
    <property type="entry name" value="Quinoprotein alcohol dehydrogenase-like"/>
    <property type="match status" value="1"/>
</dbReference>
<protein>
    <submittedName>
        <fullName evidence="2">Uncharacterized protein</fullName>
    </submittedName>
</protein>
<reference evidence="2 3" key="1">
    <citation type="submission" date="2015-11" db="EMBL/GenBank/DDBJ databases">
        <title>Description and complete genome sequence of a novel strain predominating in hypersaline microbial mats and representing a new family of the Bacteriodetes phylum.</title>
        <authorList>
            <person name="Spring S."/>
            <person name="Bunk B."/>
            <person name="Sproer C."/>
            <person name="Klenk H.-P."/>
        </authorList>
    </citation>
    <scope>NUCLEOTIDE SEQUENCE [LARGE SCALE GENOMIC DNA]</scope>
    <source>
        <strain evidence="2 3">L21-Spi-D4</strain>
    </source>
</reference>
<dbReference type="PATRIC" id="fig|1307839.3.peg.2549"/>
<dbReference type="KEGG" id="blq:L21SP5_02429"/>
<dbReference type="InterPro" id="IPR011047">
    <property type="entry name" value="Quinoprotein_ADH-like_sf"/>
</dbReference>
<keyword evidence="1" id="KW-0812">Transmembrane</keyword>
<name>A0A0S2I112_9BACT</name>
<dbReference type="STRING" id="1307839.L21SP5_02429"/>
<evidence type="ECO:0000313" key="2">
    <source>
        <dbReference type="EMBL" id="ALO16057.1"/>
    </source>
</evidence>
<keyword evidence="3" id="KW-1185">Reference proteome</keyword>
<sequence length="858" mass="98061">MLRTGLKIFFILAAIAAIVVGYFYFFERNKNVPDPLDVFSNEGLVVRVNQPEKLISGFQASDYSGKSQQIDSAVIDALEQIVLINQQEKIKDVYVLFSASDTSISSLIVYENYSFRLARSVVDFFRNHYGKKQKVVEQVKEGRHFYSIYENEVAHLYFGEEAGLVLMSRNREVLLSGLAQVNKSSTKKIESKLYKTASKEVAANIFVNVNAFAKYFGGALLTTRDSAGLYAERMVLDMHLKQDELLLSGLSNPGKDRLGAFIAKADQRTFSLPEIIPEGATVLYQIAANGLTKELYQRNKLPNNVLNWLNSWSDQEMVLFEAQGHHAIGLKASGKSVAVNALENYKKSIDKNISGANYRFDRQTTFDIYSGNFNWIGSFIPAFFTKKPNFKYAAASGEYVVFTDNRALLRDICNNTILQQNLKSSYQFRQHEPYLSSAANMVVYSKFSSRAISRYLSGNIAEQLKKREAFNMFDAMAWQMTGSGNNLYNHIIFFSNGGDIEKSNVRWKTKLKSSASLKPVVVKNHNNSVDEIFVQDEQNLIYLINRKGRILWQKQLDGPIISDVYQVDKYKNNKLQYLFNTASKIYLIDRNGNDVERFPVNLSTKASAGLAMFDYEKNENYRIFVPLEDKRLQLYDIDANIVAGWQFNKSDDVITTPVQHFRFDGKDYIVFADTVRHYILNRRGESRIKPSKMVGKSRRNKIYFDKYVARWVSTTTSGKVHYIDLSGEVETKELIGMDRDHYFLFADITRDGRSDYIFIDGKNLNVFDKSGKQLFKYTFKHPITEPPAFYVFSRHKAGIGIVDKKAGKVYMFNRDGKQFKGYPYPGITPFTISHISGFSGFQLIVGNFDGFLYDYQLP</sequence>
<dbReference type="RefSeq" id="WP_057953461.1">
    <property type="nucleotide sequence ID" value="NZ_CP013118.1"/>
</dbReference>
<organism evidence="2 3">
    <name type="scientific">Salinivirga cyanobacteriivorans</name>
    <dbReference type="NCBI Taxonomy" id="1307839"/>
    <lineage>
        <taxon>Bacteria</taxon>
        <taxon>Pseudomonadati</taxon>
        <taxon>Bacteroidota</taxon>
        <taxon>Bacteroidia</taxon>
        <taxon>Bacteroidales</taxon>
        <taxon>Salinivirgaceae</taxon>
        <taxon>Salinivirga</taxon>
    </lineage>
</organism>
<dbReference type="Proteomes" id="UP000064893">
    <property type="component" value="Chromosome"/>
</dbReference>